<feature type="domain" description="GHMP kinase N-terminal" evidence="11">
    <location>
        <begin position="76"/>
        <end position="154"/>
    </location>
</feature>
<dbReference type="EMBL" id="JAAAMJ010000002">
    <property type="protein sequence ID" value="NDV86008.1"/>
    <property type="molecule type" value="Genomic_DNA"/>
</dbReference>
<reference evidence="13 14" key="1">
    <citation type="submission" date="2020-01" db="EMBL/GenBank/DDBJ databases">
        <title>Genomes of bacteria type strains.</title>
        <authorList>
            <person name="Chen J."/>
            <person name="Zhu S."/>
            <person name="Chen J."/>
        </authorList>
    </citation>
    <scope>NUCLEOTIDE SEQUENCE [LARGE SCALE GENOMIC DNA]</scope>
    <source>
        <strain evidence="13 14">KCTC 52919</strain>
    </source>
</reference>
<feature type="binding site" evidence="10">
    <location>
        <begin position="107"/>
        <end position="117"/>
    </location>
    <ligand>
        <name>ATP</name>
        <dbReference type="ChEBI" id="CHEBI:30616"/>
    </ligand>
</feature>
<evidence type="ECO:0000259" key="11">
    <source>
        <dbReference type="Pfam" id="PF00288"/>
    </source>
</evidence>
<feature type="active site" evidence="10">
    <location>
        <position position="16"/>
    </location>
</feature>
<dbReference type="RefSeq" id="WP_163042761.1">
    <property type="nucleotide sequence ID" value="NZ_JAAAMJ010000002.1"/>
</dbReference>
<dbReference type="SUPFAM" id="SSF54211">
    <property type="entry name" value="Ribosomal protein S5 domain 2-like"/>
    <property type="match status" value="1"/>
</dbReference>
<dbReference type="Pfam" id="PF08544">
    <property type="entry name" value="GHMP_kinases_C"/>
    <property type="match status" value="1"/>
</dbReference>
<dbReference type="NCBIfam" id="NF011202">
    <property type="entry name" value="PRK14608.1"/>
    <property type="match status" value="1"/>
</dbReference>
<comment type="caution">
    <text evidence="13">The sequence shown here is derived from an EMBL/GenBank/DDBJ whole genome shotgun (WGS) entry which is preliminary data.</text>
</comment>
<feature type="domain" description="GHMP kinase C-terminal" evidence="12">
    <location>
        <begin position="218"/>
        <end position="285"/>
    </location>
</feature>
<dbReference type="InterPro" id="IPR004424">
    <property type="entry name" value="IspE"/>
</dbReference>
<evidence type="ECO:0000256" key="4">
    <source>
        <dbReference type="ARBA" id="ARBA00022679"/>
    </source>
</evidence>
<evidence type="ECO:0000256" key="8">
    <source>
        <dbReference type="ARBA" id="ARBA00023229"/>
    </source>
</evidence>
<dbReference type="PANTHER" id="PTHR43527:SF2">
    <property type="entry name" value="4-DIPHOSPHOCYTIDYL-2-C-METHYL-D-ERYTHRITOL KINASE, CHLOROPLASTIC"/>
    <property type="match status" value="1"/>
</dbReference>
<accession>A0A6L9MEK3</accession>
<dbReference type="HAMAP" id="MF_00061">
    <property type="entry name" value="IspE"/>
    <property type="match status" value="1"/>
</dbReference>
<keyword evidence="7 10" id="KW-0067">ATP-binding</keyword>
<evidence type="ECO:0000256" key="6">
    <source>
        <dbReference type="ARBA" id="ARBA00022777"/>
    </source>
</evidence>
<gene>
    <name evidence="10" type="primary">ispE</name>
    <name evidence="13" type="ORF">GTW51_04750</name>
</gene>
<dbReference type="GO" id="GO:0050515">
    <property type="term" value="F:4-(cytidine 5'-diphospho)-2-C-methyl-D-erythritol kinase activity"/>
    <property type="evidence" value="ECO:0007669"/>
    <property type="project" value="UniProtKB-UniRule"/>
</dbReference>
<evidence type="ECO:0000256" key="10">
    <source>
        <dbReference type="HAMAP-Rule" id="MF_00061"/>
    </source>
</evidence>
<dbReference type="InterPro" id="IPR013750">
    <property type="entry name" value="GHMP_kinase_C_dom"/>
</dbReference>
<organism evidence="13 14">
    <name type="scientific">Aurantimonas aggregata</name>
    <dbReference type="NCBI Taxonomy" id="2047720"/>
    <lineage>
        <taxon>Bacteria</taxon>
        <taxon>Pseudomonadati</taxon>
        <taxon>Pseudomonadota</taxon>
        <taxon>Alphaproteobacteria</taxon>
        <taxon>Hyphomicrobiales</taxon>
        <taxon>Aurantimonadaceae</taxon>
        <taxon>Aurantimonas</taxon>
    </lineage>
</organism>
<comment type="catalytic activity">
    <reaction evidence="10">
        <text>4-CDP-2-C-methyl-D-erythritol + ATP = 4-CDP-2-C-methyl-D-erythritol 2-phosphate + ADP + H(+)</text>
        <dbReference type="Rhea" id="RHEA:18437"/>
        <dbReference type="ChEBI" id="CHEBI:15378"/>
        <dbReference type="ChEBI" id="CHEBI:30616"/>
        <dbReference type="ChEBI" id="CHEBI:57823"/>
        <dbReference type="ChEBI" id="CHEBI:57919"/>
        <dbReference type="ChEBI" id="CHEBI:456216"/>
        <dbReference type="EC" id="2.7.1.148"/>
    </reaction>
</comment>
<evidence type="ECO:0000256" key="5">
    <source>
        <dbReference type="ARBA" id="ARBA00022741"/>
    </source>
</evidence>
<dbReference type="GO" id="GO:0016114">
    <property type="term" value="P:terpenoid biosynthetic process"/>
    <property type="evidence" value="ECO:0007669"/>
    <property type="project" value="UniProtKB-UniRule"/>
</dbReference>
<dbReference type="PANTHER" id="PTHR43527">
    <property type="entry name" value="4-DIPHOSPHOCYTIDYL-2-C-METHYL-D-ERYTHRITOL KINASE, CHLOROPLASTIC"/>
    <property type="match status" value="1"/>
</dbReference>
<keyword evidence="4 10" id="KW-0808">Transferase</keyword>
<proteinExistence type="inferred from homology"/>
<comment type="pathway">
    <text evidence="10">Isoprenoid biosynthesis; isopentenyl diphosphate biosynthesis via DXP pathway; isopentenyl diphosphate from 1-deoxy-D-xylulose 5-phosphate: step 3/6.</text>
</comment>
<dbReference type="Gene3D" id="3.30.70.890">
    <property type="entry name" value="GHMP kinase, C-terminal domain"/>
    <property type="match status" value="1"/>
</dbReference>
<evidence type="ECO:0000256" key="9">
    <source>
        <dbReference type="ARBA" id="ARBA00032554"/>
    </source>
</evidence>
<evidence type="ECO:0000256" key="3">
    <source>
        <dbReference type="ARBA" id="ARBA00017473"/>
    </source>
</evidence>
<dbReference type="NCBIfam" id="TIGR00154">
    <property type="entry name" value="ispE"/>
    <property type="match status" value="1"/>
</dbReference>
<evidence type="ECO:0000259" key="12">
    <source>
        <dbReference type="Pfam" id="PF08544"/>
    </source>
</evidence>
<evidence type="ECO:0000313" key="14">
    <source>
        <dbReference type="Proteomes" id="UP000476332"/>
    </source>
</evidence>
<dbReference type="GO" id="GO:0005524">
    <property type="term" value="F:ATP binding"/>
    <property type="evidence" value="ECO:0007669"/>
    <property type="project" value="UniProtKB-UniRule"/>
</dbReference>
<dbReference type="InterPro" id="IPR036554">
    <property type="entry name" value="GHMP_kinase_C_sf"/>
</dbReference>
<dbReference type="EC" id="2.7.1.148" evidence="2 10"/>
<dbReference type="InterPro" id="IPR014721">
    <property type="entry name" value="Ribsml_uS5_D2-typ_fold_subgr"/>
</dbReference>
<comment type="similarity">
    <text evidence="1 10">Belongs to the GHMP kinase family. IspE subfamily.</text>
</comment>
<protein>
    <recommendedName>
        <fullName evidence="3 10">4-diphosphocytidyl-2-C-methyl-D-erythritol kinase</fullName>
        <shortName evidence="10">CMK</shortName>
        <ecNumber evidence="2 10">2.7.1.148</ecNumber>
    </recommendedName>
    <alternativeName>
        <fullName evidence="9 10">4-(cytidine-5'-diphospho)-2-C-methyl-D-erythritol kinase</fullName>
    </alternativeName>
</protein>
<keyword evidence="6 10" id="KW-0418">Kinase</keyword>
<comment type="function">
    <text evidence="10">Catalyzes the phosphorylation of the position 2 hydroxy group of 4-diphosphocytidyl-2C-methyl-D-erythritol.</text>
</comment>
<dbReference type="Proteomes" id="UP000476332">
    <property type="component" value="Unassembled WGS sequence"/>
</dbReference>
<keyword evidence="8 10" id="KW-0414">Isoprene biosynthesis</keyword>
<dbReference type="PIRSF" id="PIRSF010376">
    <property type="entry name" value="IspE"/>
    <property type="match status" value="1"/>
</dbReference>
<dbReference type="InterPro" id="IPR020568">
    <property type="entry name" value="Ribosomal_Su5_D2-typ_SF"/>
</dbReference>
<keyword evidence="14" id="KW-1185">Reference proteome</keyword>
<dbReference type="UniPathway" id="UPA00056">
    <property type="reaction ID" value="UER00094"/>
</dbReference>
<dbReference type="InterPro" id="IPR006204">
    <property type="entry name" value="GHMP_kinase_N_dom"/>
</dbReference>
<feature type="active site" evidence="10">
    <location>
        <position position="147"/>
    </location>
</feature>
<evidence type="ECO:0000313" key="13">
    <source>
        <dbReference type="EMBL" id="NDV86008.1"/>
    </source>
</evidence>
<evidence type="ECO:0000256" key="1">
    <source>
        <dbReference type="ARBA" id="ARBA00009684"/>
    </source>
</evidence>
<evidence type="ECO:0000256" key="2">
    <source>
        <dbReference type="ARBA" id="ARBA00012052"/>
    </source>
</evidence>
<keyword evidence="5 10" id="KW-0547">Nucleotide-binding</keyword>
<evidence type="ECO:0000256" key="7">
    <source>
        <dbReference type="ARBA" id="ARBA00022840"/>
    </source>
</evidence>
<name>A0A6L9MEK3_9HYPH</name>
<dbReference type="AlphaFoldDB" id="A0A6L9MEK3"/>
<dbReference type="GO" id="GO:0019288">
    <property type="term" value="P:isopentenyl diphosphate biosynthetic process, methylerythritol 4-phosphate pathway"/>
    <property type="evidence" value="ECO:0007669"/>
    <property type="project" value="UniProtKB-UniRule"/>
</dbReference>
<dbReference type="SUPFAM" id="SSF55060">
    <property type="entry name" value="GHMP Kinase, C-terminal domain"/>
    <property type="match status" value="1"/>
</dbReference>
<dbReference type="Pfam" id="PF00288">
    <property type="entry name" value="GHMP_kinases_N"/>
    <property type="match status" value="1"/>
</dbReference>
<dbReference type="Gene3D" id="3.30.230.10">
    <property type="match status" value="1"/>
</dbReference>
<sequence length="300" mass="30513">MKPLALPAAAGDAPAKVNLALHVVGQRTDGYHRLESLVTFVAEARDRVSVTPGGDDDTIVVEGPFAASVPDGADNILLQAARFARARVAAFGLALPPLAIHLDKRLPVAAGIGGGSADAAALLRIISNACPVASAEIAADAVTLGADVPMCLTGRPALVSGIGEHVEALAPLPDLPILLVNPGVAVATPAVFRALASRDNAKLPLLPPDGFRDAVALAAWLGQTRNDLAAPATTIAPAIAEVTDALRAAGALFARVSGSGATVFGLFADRPSLHRARLGLKAAYPSWWVSDPADTELTTA</sequence>